<dbReference type="EMBL" id="JAJEQC010000001">
    <property type="protein sequence ID" value="MCC2135510.1"/>
    <property type="molecule type" value="Genomic_DNA"/>
</dbReference>
<name>A0AAE3AF04_9FIRM</name>
<evidence type="ECO:0000313" key="2">
    <source>
        <dbReference type="EMBL" id="MCC2135510.1"/>
    </source>
</evidence>
<keyword evidence="3" id="KW-1185">Reference proteome</keyword>
<organism evidence="2 3">
    <name type="scientific">Hominenteromicrobium mulieris</name>
    <dbReference type="NCBI Taxonomy" id="2885357"/>
    <lineage>
        <taxon>Bacteria</taxon>
        <taxon>Bacillati</taxon>
        <taxon>Bacillota</taxon>
        <taxon>Clostridia</taxon>
        <taxon>Eubacteriales</taxon>
        <taxon>Oscillospiraceae</taxon>
        <taxon>Hominenteromicrobium</taxon>
    </lineage>
</organism>
<sequence>MIDTERFLQARKEALGRVGGAGGIGTLSEKALHAALKSYYEPDFESREVKVGGFVADIVGENGIIEIQTRGFDRLSRKLDVFLEAARVTVVYPVVPKRGLCWVDPETGEIFEKRKSPKKGAAYDVFPELYKIKNQLMHPNFRLCIPLLEVTDYKYLDGYGKQKKLRATRGERIPEALLGEVICESRWDYLNLLPEDLPEPFTTKTLAKAMRRAQTQAQCAANVLYSMGVLERVGKEKNAYLYVKKQEE</sequence>
<feature type="domain" description="DUF8091" evidence="1">
    <location>
        <begin position="30"/>
        <end position="181"/>
    </location>
</feature>
<proteinExistence type="predicted"/>
<dbReference type="InterPro" id="IPR058404">
    <property type="entry name" value="DUF8091"/>
</dbReference>
<reference evidence="2" key="1">
    <citation type="submission" date="2021-10" db="EMBL/GenBank/DDBJ databases">
        <title>Anaerobic single-cell dispensing facilitates the cultivation of human gut bacteria.</title>
        <authorList>
            <person name="Afrizal A."/>
        </authorList>
    </citation>
    <scope>NUCLEOTIDE SEQUENCE</scope>
    <source>
        <strain evidence="2">CLA-AA-H250</strain>
    </source>
</reference>
<dbReference type="RefSeq" id="WP_308448156.1">
    <property type="nucleotide sequence ID" value="NZ_JAJEQC010000001.1"/>
</dbReference>
<evidence type="ECO:0000259" key="1">
    <source>
        <dbReference type="Pfam" id="PF26351"/>
    </source>
</evidence>
<dbReference type="Pfam" id="PF26351">
    <property type="entry name" value="DUF8091"/>
    <property type="match status" value="1"/>
</dbReference>
<accession>A0AAE3AF04</accession>
<dbReference type="AlphaFoldDB" id="A0AAE3AF04"/>
<comment type="caution">
    <text evidence="2">The sequence shown here is derived from an EMBL/GenBank/DDBJ whole genome shotgun (WGS) entry which is preliminary data.</text>
</comment>
<evidence type="ECO:0000313" key="3">
    <source>
        <dbReference type="Proteomes" id="UP001199424"/>
    </source>
</evidence>
<dbReference type="Proteomes" id="UP001199424">
    <property type="component" value="Unassembled WGS sequence"/>
</dbReference>
<protein>
    <recommendedName>
        <fullName evidence="1">DUF8091 domain-containing protein</fullName>
    </recommendedName>
</protein>
<gene>
    <name evidence="2" type="ORF">LKD31_00555</name>
</gene>